<dbReference type="InterPro" id="IPR023030">
    <property type="entry name" value="Bifunc_HldE"/>
</dbReference>
<evidence type="ECO:0000256" key="9">
    <source>
        <dbReference type="ARBA" id="ARBA00023277"/>
    </source>
</evidence>
<keyword evidence="9 11" id="KW-0119">Carbohydrate metabolism</keyword>
<comment type="caution">
    <text evidence="14">The sequence shown here is derived from an EMBL/GenBank/DDBJ whole genome shotgun (WGS) entry which is preliminary data.</text>
</comment>
<evidence type="ECO:0000256" key="7">
    <source>
        <dbReference type="ARBA" id="ARBA00022840"/>
    </source>
</evidence>
<accession>A0A364P200</accession>
<feature type="region of interest" description="Ribokinase" evidence="11">
    <location>
        <begin position="1"/>
        <end position="330"/>
    </location>
</feature>
<dbReference type="NCBIfam" id="TIGR02199">
    <property type="entry name" value="rfaE_dom_II"/>
    <property type="match status" value="1"/>
</dbReference>
<dbReference type="HAMAP" id="MF_01603">
    <property type="entry name" value="HldE"/>
    <property type="match status" value="1"/>
</dbReference>
<dbReference type="RefSeq" id="WP_112142552.1">
    <property type="nucleotide sequence ID" value="NZ_PGTO01000002.1"/>
</dbReference>
<dbReference type="GO" id="GO:0097171">
    <property type="term" value="P:ADP-L-glycero-beta-D-manno-heptose biosynthetic process"/>
    <property type="evidence" value="ECO:0007669"/>
    <property type="project" value="UniProtKB-UniPathway"/>
</dbReference>
<organism evidence="14 15">
    <name type="scientific">Paramagnetospirillum kuznetsovii</name>
    <dbReference type="NCBI Taxonomy" id="2053833"/>
    <lineage>
        <taxon>Bacteria</taxon>
        <taxon>Pseudomonadati</taxon>
        <taxon>Pseudomonadota</taxon>
        <taxon>Alphaproteobacteria</taxon>
        <taxon>Rhodospirillales</taxon>
        <taxon>Magnetospirillaceae</taxon>
        <taxon>Paramagnetospirillum</taxon>
    </lineage>
</organism>
<evidence type="ECO:0000256" key="4">
    <source>
        <dbReference type="ARBA" id="ARBA00022695"/>
    </source>
</evidence>
<dbReference type="UniPathway" id="UPA00356">
    <property type="reaction ID" value="UER00437"/>
</dbReference>
<evidence type="ECO:0000256" key="10">
    <source>
        <dbReference type="ARBA" id="ARBA00047428"/>
    </source>
</evidence>
<feature type="active site" evidence="11">
    <location>
        <position position="276"/>
    </location>
</feature>
<dbReference type="Gene3D" id="3.40.1190.20">
    <property type="match status" value="1"/>
</dbReference>
<evidence type="ECO:0000256" key="5">
    <source>
        <dbReference type="ARBA" id="ARBA00022741"/>
    </source>
</evidence>
<comment type="function">
    <text evidence="1 11">Catalyzes the phosphorylation of D-glycero-D-manno-heptose 7-phosphate at the C-1 position to selectively form D-glycero-beta-D-manno-heptose-1,7-bisphosphate.</text>
</comment>
<dbReference type="NCBIfam" id="TIGR02198">
    <property type="entry name" value="rfaE_dom_I"/>
    <property type="match status" value="1"/>
</dbReference>
<feature type="binding site" evidence="11">
    <location>
        <begin position="206"/>
        <end position="209"/>
    </location>
    <ligand>
        <name>ATP</name>
        <dbReference type="ChEBI" id="CHEBI:30616"/>
    </ligand>
</feature>
<evidence type="ECO:0000256" key="6">
    <source>
        <dbReference type="ARBA" id="ARBA00022777"/>
    </source>
</evidence>
<protein>
    <recommendedName>
        <fullName evidence="11">Bifunctional protein HldE</fullName>
    </recommendedName>
    <domain>
        <recommendedName>
            <fullName evidence="11">D-beta-D-heptose 7-phosphate kinase</fullName>
            <ecNumber evidence="11">2.7.1.167</ecNumber>
        </recommendedName>
        <alternativeName>
            <fullName evidence="11">D-beta-D-heptose 7-phosphotransferase</fullName>
        </alternativeName>
        <alternativeName>
            <fullName evidence="11">D-glycero-beta-D-manno-heptose-7-phosphate kinase</fullName>
        </alternativeName>
    </domain>
    <domain>
        <recommendedName>
            <fullName evidence="11">D-beta-D-heptose 1-phosphate adenylyltransferase</fullName>
            <ecNumber evidence="11">2.7.7.70</ecNumber>
        </recommendedName>
        <alternativeName>
            <fullName evidence="11">D-glycero-beta-D-manno-heptose 1-phosphate adenylyltransferase</fullName>
        </alternativeName>
    </domain>
</protein>
<evidence type="ECO:0000313" key="15">
    <source>
        <dbReference type="Proteomes" id="UP000251075"/>
    </source>
</evidence>
<feature type="region of interest" description="Cytidylyltransferase" evidence="11">
    <location>
        <begin position="359"/>
        <end position="489"/>
    </location>
</feature>
<evidence type="ECO:0000256" key="2">
    <source>
        <dbReference type="ARBA" id="ARBA00003753"/>
    </source>
</evidence>
<dbReference type="InterPro" id="IPR011611">
    <property type="entry name" value="PfkB_dom"/>
</dbReference>
<gene>
    <name evidence="11" type="primary">hldE</name>
    <name evidence="14" type="ORF">CU669_04275</name>
</gene>
<feature type="domain" description="Carbohydrate kinase PfkB" evidence="12">
    <location>
        <begin position="17"/>
        <end position="314"/>
    </location>
</feature>
<sequence length="489" mass="51518">MTELSALADRVEQLRNTSVLCVGDAMLDRFVYGSVDRVSPEAPIPVLFIERESAMLGGAGNVVRNLVALGAAPAFVSVVGDDVAGREITRLVGEHGEIDPCIVVETGRQTTIKTRFFASHQQLLRADRESRTALTDSIRDQLLARADRLLDKAGVMVLSDYGKGVLAPPVTAELIARARAKGKKIVVDPKGSDYAIYAGATIVTPNRKELFEATAMPVDSDDGVVAAARKLIDTCGLEAVLVTRSQDGMTLVTADGQAHHLPAEAREVFDVSGAGDTVVATLAAAIASGASLLDGARIANVAAGIVVGKVGTAVAYAEEVIAALHHDDLTAGESKIMWSAVSAAELVDRWRRKGAKVGFTNGCFDLLHPGHVSILTQARAACDKLVVGLNSDASVQRLKGPTRPVQSEASRATVLSSLATVDLVVIFGEDTPLQLIETLRPDVLIKGADYTIDKVVGADQVHSWGGKVVLADLVDGQSTTNTIKRMNGH</sequence>
<dbReference type="InterPro" id="IPR004821">
    <property type="entry name" value="Cyt_trans-like"/>
</dbReference>
<proteinExistence type="inferred from homology"/>
<dbReference type="PANTHER" id="PTHR46969">
    <property type="entry name" value="BIFUNCTIONAL PROTEIN HLDE"/>
    <property type="match status" value="1"/>
</dbReference>
<dbReference type="OrthoDB" id="9802794at2"/>
<dbReference type="GO" id="GO:0005829">
    <property type="term" value="C:cytosol"/>
    <property type="evidence" value="ECO:0007669"/>
    <property type="project" value="TreeGrafter"/>
</dbReference>
<dbReference type="GO" id="GO:0005524">
    <property type="term" value="F:ATP binding"/>
    <property type="evidence" value="ECO:0007669"/>
    <property type="project" value="UniProtKB-UniRule"/>
</dbReference>
<keyword evidence="5 11" id="KW-0547">Nucleotide-binding</keyword>
<dbReference type="AlphaFoldDB" id="A0A364P200"/>
<name>A0A364P200_9PROT</name>
<comment type="subunit">
    <text evidence="11">Homodimer.</text>
</comment>
<reference evidence="14 15" key="1">
    <citation type="submission" date="2017-11" db="EMBL/GenBank/DDBJ databases">
        <title>Draft genome sequence of magnetotactic bacterium Magnetospirillum kuznetsovii LBB-42.</title>
        <authorList>
            <person name="Grouzdev D.S."/>
            <person name="Rysina M.S."/>
            <person name="Baslerov R.V."/>
            <person name="Koziaeva V."/>
        </authorList>
    </citation>
    <scope>NUCLEOTIDE SEQUENCE [LARGE SCALE GENOMIC DNA]</scope>
    <source>
        <strain evidence="14 15">LBB-42</strain>
    </source>
</reference>
<dbReference type="PANTHER" id="PTHR46969:SF1">
    <property type="entry name" value="BIFUNCTIONAL PROTEIN HLDE"/>
    <property type="match status" value="1"/>
</dbReference>
<evidence type="ECO:0000259" key="13">
    <source>
        <dbReference type="Pfam" id="PF01467"/>
    </source>
</evidence>
<dbReference type="InterPro" id="IPR011914">
    <property type="entry name" value="RfaE_dom_II"/>
</dbReference>
<evidence type="ECO:0000256" key="11">
    <source>
        <dbReference type="HAMAP-Rule" id="MF_01603"/>
    </source>
</evidence>
<evidence type="ECO:0000256" key="1">
    <source>
        <dbReference type="ARBA" id="ARBA00002319"/>
    </source>
</evidence>
<dbReference type="NCBIfam" id="TIGR00125">
    <property type="entry name" value="cyt_tran_rel"/>
    <property type="match status" value="1"/>
</dbReference>
<dbReference type="EC" id="2.7.7.70" evidence="11"/>
<dbReference type="GO" id="GO:0033785">
    <property type="term" value="F:heptose 7-phosphate kinase activity"/>
    <property type="evidence" value="ECO:0007669"/>
    <property type="project" value="UniProtKB-UniRule"/>
</dbReference>
<comment type="function">
    <text evidence="2 11">Catalyzes the ADP transfer from ATP to D-glycero-beta-D-manno-heptose 1-phosphate, yielding ADP-D-glycero-beta-D-manno-heptose.</text>
</comment>
<dbReference type="EC" id="2.7.1.167" evidence="11"/>
<dbReference type="Pfam" id="PF01467">
    <property type="entry name" value="CTP_transf_like"/>
    <property type="match status" value="1"/>
</dbReference>
<keyword evidence="15" id="KW-1185">Reference proteome</keyword>
<comment type="similarity">
    <text evidence="11">In the C-terminal section; belongs to the cytidylyltransferase family.</text>
</comment>
<dbReference type="CDD" id="cd01172">
    <property type="entry name" value="RfaE_like"/>
    <property type="match status" value="1"/>
</dbReference>
<evidence type="ECO:0000256" key="8">
    <source>
        <dbReference type="ARBA" id="ARBA00023268"/>
    </source>
</evidence>
<dbReference type="EMBL" id="PGTO01000002">
    <property type="protein sequence ID" value="RAU23354.1"/>
    <property type="molecule type" value="Genomic_DNA"/>
</dbReference>
<dbReference type="GO" id="GO:0016773">
    <property type="term" value="F:phosphotransferase activity, alcohol group as acceptor"/>
    <property type="evidence" value="ECO:0007669"/>
    <property type="project" value="InterPro"/>
</dbReference>
<dbReference type="InterPro" id="IPR011913">
    <property type="entry name" value="RfaE_dom_I"/>
</dbReference>
<feature type="domain" description="Cytidyltransferase-like" evidence="13">
    <location>
        <begin position="359"/>
        <end position="454"/>
    </location>
</feature>
<dbReference type="Proteomes" id="UP000251075">
    <property type="component" value="Unassembled WGS sequence"/>
</dbReference>
<evidence type="ECO:0000313" key="14">
    <source>
        <dbReference type="EMBL" id="RAU23354.1"/>
    </source>
</evidence>
<keyword evidence="4 11" id="KW-0548">Nucleotidyltransferase</keyword>
<comment type="pathway">
    <text evidence="11">Nucleotide-sugar biosynthesis; ADP-L-glycero-beta-D-manno-heptose biosynthesis; ADP-L-glycero-beta-D-manno-heptose from D-glycero-beta-D-manno-heptose 7-phosphate: step 1/4.</text>
</comment>
<comment type="pathway">
    <text evidence="11">Nucleotide-sugar biosynthesis; ADP-L-glycero-beta-D-manno-heptose biosynthesis; ADP-L-glycero-beta-D-manno-heptose from D-glycero-beta-D-manno-heptose 7-phosphate: step 3/4.</text>
</comment>
<comment type="catalytic activity">
    <reaction evidence="10 11">
        <text>D-glycero-beta-D-manno-heptose 1-phosphate + ATP + H(+) = ADP-D-glycero-beta-D-manno-heptose + diphosphate</text>
        <dbReference type="Rhea" id="RHEA:27465"/>
        <dbReference type="ChEBI" id="CHEBI:15378"/>
        <dbReference type="ChEBI" id="CHEBI:30616"/>
        <dbReference type="ChEBI" id="CHEBI:33019"/>
        <dbReference type="ChEBI" id="CHEBI:59967"/>
        <dbReference type="ChEBI" id="CHEBI:61593"/>
        <dbReference type="EC" id="2.7.7.70"/>
    </reaction>
</comment>
<dbReference type="Gene3D" id="3.40.50.620">
    <property type="entry name" value="HUPs"/>
    <property type="match status" value="1"/>
</dbReference>
<dbReference type="SUPFAM" id="SSF52374">
    <property type="entry name" value="Nucleotidylyl transferase"/>
    <property type="match status" value="1"/>
</dbReference>
<dbReference type="Pfam" id="PF00294">
    <property type="entry name" value="PfkB"/>
    <property type="match status" value="1"/>
</dbReference>
<keyword evidence="3 11" id="KW-0808">Transferase</keyword>
<keyword evidence="7 11" id="KW-0067">ATP-binding</keyword>
<keyword evidence="6 11" id="KW-0418">Kinase</keyword>
<keyword evidence="8 11" id="KW-0511">Multifunctional enzyme</keyword>
<comment type="similarity">
    <text evidence="11">In the N-terminal section; belongs to the carbohydrate kinase PfkB family.</text>
</comment>
<evidence type="ECO:0000259" key="12">
    <source>
        <dbReference type="Pfam" id="PF00294"/>
    </source>
</evidence>
<dbReference type="InterPro" id="IPR029056">
    <property type="entry name" value="Ribokinase-like"/>
</dbReference>
<dbReference type="GO" id="GO:0033786">
    <property type="term" value="F:heptose-1-phosphate adenylyltransferase activity"/>
    <property type="evidence" value="ECO:0007669"/>
    <property type="project" value="UniProtKB-UniRule"/>
</dbReference>
<dbReference type="SUPFAM" id="SSF53613">
    <property type="entry name" value="Ribokinase-like"/>
    <property type="match status" value="1"/>
</dbReference>
<evidence type="ECO:0000256" key="3">
    <source>
        <dbReference type="ARBA" id="ARBA00022679"/>
    </source>
</evidence>
<comment type="catalytic activity">
    <reaction evidence="11">
        <text>D-glycero-beta-D-manno-heptose 7-phosphate + ATP = D-glycero-beta-D-manno-heptose 1,7-bisphosphate + ADP + H(+)</text>
        <dbReference type="Rhea" id="RHEA:27473"/>
        <dbReference type="ChEBI" id="CHEBI:15378"/>
        <dbReference type="ChEBI" id="CHEBI:30616"/>
        <dbReference type="ChEBI" id="CHEBI:60204"/>
        <dbReference type="ChEBI" id="CHEBI:60208"/>
        <dbReference type="ChEBI" id="CHEBI:456216"/>
        <dbReference type="EC" id="2.7.1.167"/>
    </reaction>
</comment>
<dbReference type="InterPro" id="IPR014729">
    <property type="entry name" value="Rossmann-like_a/b/a_fold"/>
</dbReference>